<feature type="non-terminal residue" evidence="3">
    <location>
        <position position="1"/>
    </location>
</feature>
<gene>
    <name evidence="3" type="ORF">PICST_46396</name>
</gene>
<dbReference type="eggNOG" id="KOG2223">
    <property type="taxonomic scope" value="Eukaryota"/>
</dbReference>
<dbReference type="Proteomes" id="UP000002258">
    <property type="component" value="Chromosome 5"/>
</dbReference>
<dbReference type="PROSITE" id="PS50086">
    <property type="entry name" value="TBC_RABGAP"/>
    <property type="match status" value="1"/>
</dbReference>
<dbReference type="OrthoDB" id="289721at2759"/>
<organism evidence="3 4">
    <name type="scientific">Scheffersomyces stipitis (strain ATCC 58785 / CBS 6054 / NBRC 10063 / NRRL Y-11545)</name>
    <name type="common">Yeast</name>
    <name type="synonym">Pichia stipitis</name>
    <dbReference type="NCBI Taxonomy" id="322104"/>
    <lineage>
        <taxon>Eukaryota</taxon>
        <taxon>Fungi</taxon>
        <taxon>Dikarya</taxon>
        <taxon>Ascomycota</taxon>
        <taxon>Saccharomycotina</taxon>
        <taxon>Pichiomycetes</taxon>
        <taxon>Debaryomycetaceae</taxon>
        <taxon>Scheffersomyces</taxon>
    </lineage>
</organism>
<evidence type="ECO:0000259" key="2">
    <source>
        <dbReference type="PROSITE" id="PS50086"/>
    </source>
</evidence>
<dbReference type="Gene3D" id="1.10.8.270">
    <property type="entry name" value="putative rabgap domain of human tbc1 domain family member 14 like domains"/>
    <property type="match status" value="1"/>
</dbReference>
<dbReference type="EMBL" id="CP000499">
    <property type="protein sequence ID" value="ABN66752.2"/>
    <property type="molecule type" value="Genomic_DNA"/>
</dbReference>
<dbReference type="HOGENOM" id="CLU_021215_0_0_1"/>
<dbReference type="RefSeq" id="XP_001384781.2">
    <property type="nucleotide sequence ID" value="XM_001384744.1"/>
</dbReference>
<dbReference type="Gene3D" id="1.10.10.750">
    <property type="entry name" value="Ypt/Rab-GAP domain of gyp1p, domain 1"/>
    <property type="match status" value="1"/>
</dbReference>
<evidence type="ECO:0000313" key="3">
    <source>
        <dbReference type="EMBL" id="ABN66752.2"/>
    </source>
</evidence>
<protein>
    <recommendedName>
        <fullName evidence="2">Rab-GAP TBC domain-containing protein</fullName>
    </recommendedName>
</protein>
<keyword evidence="4" id="KW-1185">Reference proteome</keyword>
<reference evidence="3 4" key="1">
    <citation type="journal article" date="2007" name="Nat. Biotechnol.">
        <title>Genome sequence of the lignocellulose-bioconverting and xylose-fermenting yeast Pichia stipitis.</title>
        <authorList>
            <person name="Jeffries T.W."/>
            <person name="Grigoriev I.V."/>
            <person name="Grimwood J."/>
            <person name="Laplaza J.M."/>
            <person name="Aerts A."/>
            <person name="Salamov A."/>
            <person name="Schmutz J."/>
            <person name="Lindquist E."/>
            <person name="Dehal P."/>
            <person name="Shapiro H."/>
            <person name="Jin Y.S."/>
            <person name="Passoth V."/>
            <person name="Richardson P.M."/>
        </authorList>
    </citation>
    <scope>NUCLEOTIDE SEQUENCE [LARGE SCALE GENOMIC DNA]</scope>
    <source>
        <strain evidence="4">ATCC 58785 / CBS 6054 / NBRC 10063 / NRRL Y-11545</strain>
    </source>
</reference>
<dbReference type="SMART" id="SM00164">
    <property type="entry name" value="TBC"/>
    <property type="match status" value="1"/>
</dbReference>
<dbReference type="InterPro" id="IPR000195">
    <property type="entry name" value="Rab-GAP-TBC_dom"/>
</dbReference>
<feature type="compositionally biased region" description="Low complexity" evidence="1">
    <location>
        <begin position="269"/>
        <end position="278"/>
    </location>
</feature>
<dbReference type="SUPFAM" id="SSF47923">
    <property type="entry name" value="Ypt/Rab-GAP domain of gyp1p"/>
    <property type="match status" value="2"/>
</dbReference>
<dbReference type="Gene3D" id="1.10.472.80">
    <property type="entry name" value="Ypt/Rab-GAP domain of gyp1p, domain 3"/>
    <property type="match status" value="1"/>
</dbReference>
<dbReference type="GeneID" id="4839363"/>
<name>A3LVB7_PICST</name>
<accession>A3LVB7</accession>
<feature type="region of interest" description="Disordered" evidence="1">
    <location>
        <begin position="134"/>
        <end position="154"/>
    </location>
</feature>
<feature type="compositionally biased region" description="Polar residues" evidence="1">
    <location>
        <begin position="227"/>
        <end position="245"/>
    </location>
</feature>
<dbReference type="InterPro" id="IPR035969">
    <property type="entry name" value="Rab-GAP_TBC_sf"/>
</dbReference>
<feature type="region of interest" description="Disordered" evidence="1">
    <location>
        <begin position="1"/>
        <end position="50"/>
    </location>
</feature>
<feature type="domain" description="Rab-GAP TBC" evidence="2">
    <location>
        <begin position="371"/>
        <end position="664"/>
    </location>
</feature>
<dbReference type="OMA" id="FTRPTWL"/>
<proteinExistence type="predicted"/>
<dbReference type="InParanoid" id="A3LVB7"/>
<dbReference type="Pfam" id="PF00566">
    <property type="entry name" value="RabGAP-TBC"/>
    <property type="match status" value="1"/>
</dbReference>
<dbReference type="STRING" id="322104.A3LVB7"/>
<feature type="compositionally biased region" description="Low complexity" evidence="1">
    <location>
        <begin position="138"/>
        <end position="154"/>
    </location>
</feature>
<feature type="compositionally biased region" description="Polar residues" evidence="1">
    <location>
        <begin position="16"/>
        <end position="31"/>
    </location>
</feature>
<sequence length="731" mass="84047">SRNSKSLSAMVAAKKSINNSHTPSPLQQQVLARSPSISSNNSNHSTTSSSQAQFVISLDKTPQNLTPTQRLQLRKSQLNNSISKFKSDDTNISLPDEEIDVADVQFSMALFNAPLSQQFTSISHREKFLFDNTERKSSLTNSDSTRSSSILSQDSFNETSSSVSDYEDVSFAFYKSVNSSFSSLEFSSISRDAQELTLLFNKDESVQIAEESACRQQMLNSFRKVPSPQTSTASPNPLQSYSSSRPLARNHSVSRPQAPRQNLPPLPPSQSQVGRSSSVSKYYTFTRPTWLPPKSSYDKRKHQKESEDILLNAMKIEAEQSRKKLIQLQTIKKQKLKDLKVWEALTALPTMEDYEEKLSSVKSFDGMYWRGIPESVRGKVWWRNLNSKFKFYPNGKKDAHMNKFNVQFCEYYFQMYDSVVLPNVKQLEKLAREHNQMKVIVDQYEGHGVRTVKRSLYLDAKSAETKAAQKLKTLQNIHISDCNNMKLSTLKSLYDTITTDLLDVYPDLNHFQNFDIIQKLTKIITCFVLYLHQNSGSQDDNITKFYFAGLKNLVAVFQFNFKNTYKTFVTICQFFDDHIPSLLLNLRVLEDKAAQALLLDSFSNLYLNAFEQHFMKNLERLYIHFKVVHLKPIDYLPNLILGLFTDLLNFELSNHILDIYVFECGKFDEFVTRLILGFFTQIGHKLYGSRDEILKTLKGLDFKVDGNDDIYRYFNVGYEHDFIETIRSVKI</sequence>
<evidence type="ECO:0000256" key="1">
    <source>
        <dbReference type="SAM" id="MobiDB-lite"/>
    </source>
</evidence>
<evidence type="ECO:0000313" key="4">
    <source>
        <dbReference type="Proteomes" id="UP000002258"/>
    </source>
</evidence>
<feature type="region of interest" description="Disordered" evidence="1">
    <location>
        <begin position="224"/>
        <end position="278"/>
    </location>
</feature>
<dbReference type="AlphaFoldDB" id="A3LVB7"/>
<feature type="compositionally biased region" description="Low complexity" evidence="1">
    <location>
        <begin position="34"/>
        <end position="50"/>
    </location>
</feature>
<dbReference type="KEGG" id="pic:PICST_46396"/>